<comment type="similarity">
    <text evidence="2">Belongs to the UPF0324 family.</text>
</comment>
<keyword evidence="5 7" id="KW-1133">Transmembrane helix</keyword>
<evidence type="ECO:0000256" key="6">
    <source>
        <dbReference type="ARBA" id="ARBA00023136"/>
    </source>
</evidence>
<dbReference type="InterPro" id="IPR018383">
    <property type="entry name" value="UPF0324_pro"/>
</dbReference>
<accession>A0ABW2UM88</accession>
<organism evidence="8 9">
    <name type="scientific">Plastorhodobacter daqingensis</name>
    <dbReference type="NCBI Taxonomy" id="1387281"/>
    <lineage>
        <taxon>Bacteria</taxon>
        <taxon>Pseudomonadati</taxon>
        <taxon>Pseudomonadota</taxon>
        <taxon>Alphaproteobacteria</taxon>
        <taxon>Rhodobacterales</taxon>
        <taxon>Paracoccaceae</taxon>
        <taxon>Plastorhodobacter</taxon>
    </lineage>
</organism>
<keyword evidence="6 7" id="KW-0472">Membrane</keyword>
<feature type="transmembrane region" description="Helical" evidence="7">
    <location>
        <begin position="38"/>
        <end position="54"/>
    </location>
</feature>
<reference evidence="9" key="1">
    <citation type="journal article" date="2019" name="Int. J. Syst. Evol. Microbiol.">
        <title>The Global Catalogue of Microorganisms (GCM) 10K type strain sequencing project: providing services to taxonomists for standard genome sequencing and annotation.</title>
        <authorList>
            <consortium name="The Broad Institute Genomics Platform"/>
            <consortium name="The Broad Institute Genome Sequencing Center for Infectious Disease"/>
            <person name="Wu L."/>
            <person name="Ma J."/>
        </authorList>
    </citation>
    <scope>NUCLEOTIDE SEQUENCE [LARGE SCALE GENOMIC DNA]</scope>
    <source>
        <strain evidence="9">CGMCC 1.12750</strain>
    </source>
</reference>
<evidence type="ECO:0000256" key="2">
    <source>
        <dbReference type="ARBA" id="ARBA00007977"/>
    </source>
</evidence>
<keyword evidence="9" id="KW-1185">Reference proteome</keyword>
<feature type="transmembrane region" description="Helical" evidence="7">
    <location>
        <begin position="156"/>
        <end position="177"/>
    </location>
</feature>
<comment type="subcellular location">
    <subcellularLocation>
        <location evidence="1">Cell membrane</location>
        <topology evidence="1">Multi-pass membrane protein</topology>
    </subcellularLocation>
</comment>
<dbReference type="Pfam" id="PF03601">
    <property type="entry name" value="Cons_hypoth698"/>
    <property type="match status" value="1"/>
</dbReference>
<dbReference type="PANTHER" id="PTHR30106">
    <property type="entry name" value="INNER MEMBRANE PROTEIN YEIH-RELATED"/>
    <property type="match status" value="1"/>
</dbReference>
<keyword evidence="3" id="KW-1003">Cell membrane</keyword>
<name>A0ABW2UM88_9RHOB</name>
<evidence type="ECO:0000313" key="8">
    <source>
        <dbReference type="EMBL" id="MFC7705068.1"/>
    </source>
</evidence>
<dbReference type="Proteomes" id="UP001596516">
    <property type="component" value="Unassembled WGS sequence"/>
</dbReference>
<dbReference type="PANTHER" id="PTHR30106:SF2">
    <property type="entry name" value="UPF0324 INNER MEMBRANE PROTEIN YEIH"/>
    <property type="match status" value="1"/>
</dbReference>
<feature type="transmembrane region" description="Helical" evidence="7">
    <location>
        <begin position="222"/>
        <end position="239"/>
    </location>
</feature>
<feature type="transmembrane region" description="Helical" evidence="7">
    <location>
        <begin position="125"/>
        <end position="144"/>
    </location>
</feature>
<comment type="caution">
    <text evidence="8">The sequence shown here is derived from an EMBL/GenBank/DDBJ whole genome shotgun (WGS) entry which is preliminary data.</text>
</comment>
<evidence type="ECO:0000256" key="3">
    <source>
        <dbReference type="ARBA" id="ARBA00022475"/>
    </source>
</evidence>
<protein>
    <submittedName>
        <fullName evidence="8">YeiH family protein</fullName>
    </submittedName>
</protein>
<feature type="transmembrane region" description="Helical" evidence="7">
    <location>
        <begin position="251"/>
        <end position="269"/>
    </location>
</feature>
<feature type="transmembrane region" description="Helical" evidence="7">
    <location>
        <begin position="307"/>
        <end position="332"/>
    </location>
</feature>
<proteinExistence type="inferred from homology"/>
<evidence type="ECO:0000313" key="9">
    <source>
        <dbReference type="Proteomes" id="UP001596516"/>
    </source>
</evidence>
<feature type="transmembrane region" description="Helical" evidence="7">
    <location>
        <begin position="91"/>
        <end position="113"/>
    </location>
</feature>
<dbReference type="EMBL" id="JBHTFQ010000006">
    <property type="protein sequence ID" value="MFC7705068.1"/>
    <property type="molecule type" value="Genomic_DNA"/>
</dbReference>
<gene>
    <name evidence="8" type="ORF">ACFQXB_12755</name>
</gene>
<dbReference type="RefSeq" id="WP_377404296.1">
    <property type="nucleotide sequence ID" value="NZ_JBHTFQ010000006.1"/>
</dbReference>
<evidence type="ECO:0000256" key="1">
    <source>
        <dbReference type="ARBA" id="ARBA00004651"/>
    </source>
</evidence>
<keyword evidence="4 7" id="KW-0812">Transmembrane</keyword>
<evidence type="ECO:0000256" key="5">
    <source>
        <dbReference type="ARBA" id="ARBA00022989"/>
    </source>
</evidence>
<feature type="transmembrane region" description="Helical" evidence="7">
    <location>
        <begin position="12"/>
        <end position="32"/>
    </location>
</feature>
<evidence type="ECO:0000256" key="7">
    <source>
        <dbReference type="SAM" id="Phobius"/>
    </source>
</evidence>
<evidence type="ECO:0000256" key="4">
    <source>
        <dbReference type="ARBA" id="ARBA00022692"/>
    </source>
</evidence>
<sequence>MPSLPSLIPPRWHALLPGLAVAGLVAATAQFLSEHYGAPAMLMAILLGIALHFLSEEGRTVEGVDFAAKGILRLGVALLGLRISAEMFLSLGPGLLALVIGGVALTIGFGLLVTRAFGQDRAFGFLTGGSVAICGASAALAIAAVLPRREGGERDLVFAVVGVTVLSTVAMILYPMLAGALGLDHRATGVFLGATIHDVAQVVGAGFSVSEETGEMATMVKLIRVTMLAPVVLMAALVLRARGEASASRPPLVPGFVIAFLVLAALNSLHLVPPWAHETAASLSRWALLTAIAAVGMKTSIPRLLQVGGAAISLLVAETLFLAALVLAGLMLL</sequence>